<evidence type="ECO:0008006" key="3">
    <source>
        <dbReference type="Google" id="ProtNLM"/>
    </source>
</evidence>
<gene>
    <name evidence="1" type="ORF">SAMN04488011_101274</name>
</gene>
<evidence type="ECO:0000313" key="1">
    <source>
        <dbReference type="EMBL" id="SEM73208.1"/>
    </source>
</evidence>
<name>A0A1H8ATS4_9RHOB</name>
<organism evidence="1 2">
    <name type="scientific">Palleronia pelagia</name>
    <dbReference type="NCBI Taxonomy" id="387096"/>
    <lineage>
        <taxon>Bacteria</taxon>
        <taxon>Pseudomonadati</taxon>
        <taxon>Pseudomonadota</taxon>
        <taxon>Alphaproteobacteria</taxon>
        <taxon>Rhodobacterales</taxon>
        <taxon>Roseobacteraceae</taxon>
        <taxon>Palleronia</taxon>
    </lineage>
</organism>
<dbReference type="RefSeq" id="WP_091843437.1">
    <property type="nucleotide sequence ID" value="NZ_FOCM01000001.1"/>
</dbReference>
<reference evidence="2" key="1">
    <citation type="submission" date="2016-10" db="EMBL/GenBank/DDBJ databases">
        <authorList>
            <person name="Varghese N."/>
            <person name="Submissions S."/>
        </authorList>
    </citation>
    <scope>NUCLEOTIDE SEQUENCE [LARGE SCALE GENOMIC DNA]</scope>
    <source>
        <strain evidence="2">DSM 26893</strain>
    </source>
</reference>
<dbReference type="InterPro" id="IPR029063">
    <property type="entry name" value="SAM-dependent_MTases_sf"/>
</dbReference>
<sequence length="254" mass="27665">MHLDVRDLRSFYYRTALGRAAQKAVRDQVVRMWPVARGESVAGFGFAVPVMRPYLAGARRVIGLMPGPQGVMPWPAGQPNVSVLCEETLWPVQTGQLDKLILLHGLETSENAHAVLRECYRTLGPGGRALFIVPNRAGLWSSNDRTPFGYGRPYSLGQLEAQLKDFDFIPLRHAAALFQPATDQRFWMRAGPLLERAGRSITGRFAGGVLMVEAKKQVPARAGGTGVAVRRKSRVLEGLGGPAPEPARSVGGMP</sequence>
<dbReference type="OrthoDB" id="9800231at2"/>
<protein>
    <recommendedName>
        <fullName evidence="3">Methyltransferase domain-containing protein</fullName>
    </recommendedName>
</protein>
<proteinExistence type="predicted"/>
<accession>A0A1H8ATS4</accession>
<dbReference type="Gene3D" id="3.40.50.150">
    <property type="entry name" value="Vaccinia Virus protein VP39"/>
    <property type="match status" value="1"/>
</dbReference>
<dbReference type="Proteomes" id="UP000199372">
    <property type="component" value="Unassembled WGS sequence"/>
</dbReference>
<dbReference type="EMBL" id="FOCM01000001">
    <property type="protein sequence ID" value="SEM73208.1"/>
    <property type="molecule type" value="Genomic_DNA"/>
</dbReference>
<keyword evidence="2" id="KW-1185">Reference proteome</keyword>
<evidence type="ECO:0000313" key="2">
    <source>
        <dbReference type="Proteomes" id="UP000199372"/>
    </source>
</evidence>
<dbReference type="AlphaFoldDB" id="A0A1H8ATS4"/>
<dbReference type="SUPFAM" id="SSF53335">
    <property type="entry name" value="S-adenosyl-L-methionine-dependent methyltransferases"/>
    <property type="match status" value="1"/>
</dbReference>